<sequence length="87" mass="10456">MATQAENQQTHQKSEFHQYLDNNQQMVDQMMRIIVNLYMDPKKVSETPELQDELVALELEVRVSQQEFLNMLIMLWMQLEQIKEETL</sequence>
<protein>
    <submittedName>
        <fullName evidence="1">Uncharacterized protein</fullName>
    </submittedName>
</protein>
<name>A0A078ANM5_STYLE</name>
<evidence type="ECO:0000313" key="1">
    <source>
        <dbReference type="EMBL" id="CDW82568.1"/>
    </source>
</evidence>
<dbReference type="AlphaFoldDB" id="A0A078ANM5"/>
<evidence type="ECO:0000313" key="2">
    <source>
        <dbReference type="Proteomes" id="UP000039865"/>
    </source>
</evidence>
<dbReference type="Proteomes" id="UP000039865">
    <property type="component" value="Unassembled WGS sequence"/>
</dbReference>
<reference evidence="1 2" key="1">
    <citation type="submission" date="2014-06" db="EMBL/GenBank/DDBJ databases">
        <authorList>
            <person name="Swart Estienne"/>
        </authorList>
    </citation>
    <scope>NUCLEOTIDE SEQUENCE [LARGE SCALE GENOMIC DNA]</scope>
    <source>
        <strain evidence="1 2">130c</strain>
    </source>
</reference>
<proteinExistence type="predicted"/>
<keyword evidence="2" id="KW-1185">Reference proteome</keyword>
<accession>A0A078ANM5</accession>
<dbReference type="EMBL" id="CCKQ01011036">
    <property type="protein sequence ID" value="CDW82568.1"/>
    <property type="molecule type" value="Genomic_DNA"/>
</dbReference>
<gene>
    <name evidence="1" type="primary">Contig12365.g13196</name>
    <name evidence="1" type="ORF">STYLEM_11601</name>
</gene>
<dbReference type="InParanoid" id="A0A078ANM5"/>
<organism evidence="1 2">
    <name type="scientific">Stylonychia lemnae</name>
    <name type="common">Ciliate</name>
    <dbReference type="NCBI Taxonomy" id="5949"/>
    <lineage>
        <taxon>Eukaryota</taxon>
        <taxon>Sar</taxon>
        <taxon>Alveolata</taxon>
        <taxon>Ciliophora</taxon>
        <taxon>Intramacronucleata</taxon>
        <taxon>Spirotrichea</taxon>
        <taxon>Stichotrichia</taxon>
        <taxon>Sporadotrichida</taxon>
        <taxon>Oxytrichidae</taxon>
        <taxon>Stylonychinae</taxon>
        <taxon>Stylonychia</taxon>
    </lineage>
</organism>